<reference evidence="2" key="1">
    <citation type="journal article" date="2019" name="Int. J. Syst. Evol. Microbiol.">
        <title>The Global Catalogue of Microorganisms (GCM) 10K type strain sequencing project: providing services to taxonomists for standard genome sequencing and annotation.</title>
        <authorList>
            <consortium name="The Broad Institute Genomics Platform"/>
            <consortium name="The Broad Institute Genome Sequencing Center for Infectious Disease"/>
            <person name="Wu L."/>
            <person name="Ma J."/>
        </authorList>
    </citation>
    <scope>NUCLEOTIDE SEQUENCE [LARGE SCALE GENOMIC DNA]</scope>
    <source>
        <strain evidence="2">KCTC 42224</strain>
    </source>
</reference>
<accession>A0ABV7V5U8</accession>
<sequence>MTREKTMIGRICHIEAALPDGKRFNDAMSNEERRSYDNLLLLCGDHHTVIDDDEGCYSVAQLRLMKQRHEARHSERPGTLQLASGDHSAIWEELEFEHKRDLQPALMGRPLGPADAAACPELVETSLLARDLERAYSARLFGEPGAGKSVCVMQVASHFQKKGWKVFRARNPKVEEFKFDQTQTLALYVVDDAHLTPEHILAAAEQATHSGAMLLCTFNAAQQKGDAAGTTYLDARRAVRTIAKALRTRRDATLEVVRRVDPNIGDKPFEESFDARLDAAERAEIPWQFCFILGGGWTRADAAASSARSVRADLVLAAIAARQILTRDERASRSDITSLLAEMQAPIVAEAIDSALDWLIKNRLVLSHEDLRTPHQRFAAVILKQLLVLACEATDTDALAALVNRLISDDCRTLIGLRNLLQELRLGTRNWRFDGLVKRELLDAIIAECWTQAGEEQRNHACLLLSELQCYYDAWVAAIIRDDGQTLSNWIDEAEGESAYGAGFLLGQLSMKDGSLSGRIASKIDLHKLADKLSAVTPDQVFAMSELVSHVSSPTFATWNERFVARLDKDSLRRLAAKWPDDAYLSSFAKLCAHLSYHDRRFALDLLKIFSARTAQRMTVDPFQTFHEMNDIFWHVLRLHDPLGLYKGREAPTLEMREAGRLLAEVWHDEDLAAAVSKCSLRDFQNAAGFLLFIRKVDQKRFSNIVNRIDWLVIEATLADHLDNLFHDADVFLSICGISTAGKHAIAAMLARHNSELRTLTPRLAYIAFDYAIEFIRSGRVIGISNGHTFAWDWATILMAKFAKNHAELIHAFLAPHLKNAATSLSQKHSSWYDEPLLFLRTVRQFDHVGFEQMFAAIDARTAEVGWANALQSKAKARQTAAFLVQIAINRKDAIGEVARRLREQFQKSSVPSPKLLEPLA</sequence>
<organism evidence="1 2">
    <name type="scientific">Novosphingobium pokkalii</name>
    <dbReference type="NCBI Taxonomy" id="1770194"/>
    <lineage>
        <taxon>Bacteria</taxon>
        <taxon>Pseudomonadati</taxon>
        <taxon>Pseudomonadota</taxon>
        <taxon>Alphaproteobacteria</taxon>
        <taxon>Sphingomonadales</taxon>
        <taxon>Sphingomonadaceae</taxon>
        <taxon>Novosphingobium</taxon>
    </lineage>
</organism>
<keyword evidence="2" id="KW-1185">Reference proteome</keyword>
<protein>
    <recommendedName>
        <fullName evidence="3">HNH endonuclease</fullName>
    </recommendedName>
</protein>
<dbReference type="RefSeq" id="WP_191325506.1">
    <property type="nucleotide sequence ID" value="NZ_BMZP01000018.1"/>
</dbReference>
<name>A0ABV7V5U8_9SPHN</name>
<evidence type="ECO:0008006" key="3">
    <source>
        <dbReference type="Google" id="ProtNLM"/>
    </source>
</evidence>
<proteinExistence type="predicted"/>
<gene>
    <name evidence="1" type="ORF">ACFOOT_15325</name>
</gene>
<comment type="caution">
    <text evidence="1">The sequence shown here is derived from an EMBL/GenBank/DDBJ whole genome shotgun (WGS) entry which is preliminary data.</text>
</comment>
<evidence type="ECO:0000313" key="2">
    <source>
        <dbReference type="Proteomes" id="UP001595683"/>
    </source>
</evidence>
<dbReference type="Proteomes" id="UP001595683">
    <property type="component" value="Unassembled WGS sequence"/>
</dbReference>
<dbReference type="EMBL" id="JBHRYE010000024">
    <property type="protein sequence ID" value="MFC3672791.1"/>
    <property type="molecule type" value="Genomic_DNA"/>
</dbReference>
<evidence type="ECO:0000313" key="1">
    <source>
        <dbReference type="EMBL" id="MFC3672791.1"/>
    </source>
</evidence>